<sequence length="88" mass="10033">MKHVEKEIVSESGPIGRDNLPVFKFWKKTGTVVERVVRTTSDTFGPAGDHTGVRDRWEAFCAKNSVKSIIGNYKDNRFNCLFQNMPRS</sequence>
<reference evidence="1" key="2">
    <citation type="submission" date="2020-11" db="EMBL/GenBank/DDBJ databases">
        <authorList>
            <person name="McCartney M.A."/>
            <person name="Auch B."/>
            <person name="Kono T."/>
            <person name="Mallez S."/>
            <person name="Becker A."/>
            <person name="Gohl D.M."/>
            <person name="Silverstein K.A.T."/>
            <person name="Koren S."/>
            <person name="Bechman K.B."/>
            <person name="Herman A."/>
            <person name="Abrahante J.E."/>
            <person name="Garbe J."/>
        </authorList>
    </citation>
    <scope>NUCLEOTIDE SEQUENCE</scope>
    <source>
        <strain evidence="1">Duluth1</strain>
        <tissue evidence="1">Whole animal</tissue>
    </source>
</reference>
<proteinExistence type="predicted"/>
<gene>
    <name evidence="1" type="ORF">DPMN_008155</name>
</gene>
<organism evidence="1 2">
    <name type="scientific">Dreissena polymorpha</name>
    <name type="common">Zebra mussel</name>
    <name type="synonym">Mytilus polymorpha</name>
    <dbReference type="NCBI Taxonomy" id="45954"/>
    <lineage>
        <taxon>Eukaryota</taxon>
        <taxon>Metazoa</taxon>
        <taxon>Spiralia</taxon>
        <taxon>Lophotrochozoa</taxon>
        <taxon>Mollusca</taxon>
        <taxon>Bivalvia</taxon>
        <taxon>Autobranchia</taxon>
        <taxon>Heteroconchia</taxon>
        <taxon>Euheterodonta</taxon>
        <taxon>Imparidentia</taxon>
        <taxon>Neoheterodontei</taxon>
        <taxon>Myida</taxon>
        <taxon>Dreissenoidea</taxon>
        <taxon>Dreissenidae</taxon>
        <taxon>Dreissena</taxon>
    </lineage>
</organism>
<evidence type="ECO:0000313" key="1">
    <source>
        <dbReference type="EMBL" id="KAH3884182.1"/>
    </source>
</evidence>
<comment type="caution">
    <text evidence="1">The sequence shown here is derived from an EMBL/GenBank/DDBJ whole genome shotgun (WGS) entry which is preliminary data.</text>
</comment>
<evidence type="ECO:0000313" key="2">
    <source>
        <dbReference type="Proteomes" id="UP000828390"/>
    </source>
</evidence>
<protein>
    <submittedName>
        <fullName evidence="1">Uncharacterized protein</fullName>
    </submittedName>
</protein>
<accession>A0A9D4MUL5</accession>
<reference evidence="1" key="1">
    <citation type="journal article" date="2019" name="bioRxiv">
        <title>The Genome of the Zebra Mussel, Dreissena polymorpha: A Resource for Invasive Species Research.</title>
        <authorList>
            <person name="McCartney M.A."/>
            <person name="Auch B."/>
            <person name="Kono T."/>
            <person name="Mallez S."/>
            <person name="Zhang Y."/>
            <person name="Obille A."/>
            <person name="Becker A."/>
            <person name="Abrahante J.E."/>
            <person name="Garbe J."/>
            <person name="Badalamenti J.P."/>
            <person name="Herman A."/>
            <person name="Mangelson H."/>
            <person name="Liachko I."/>
            <person name="Sullivan S."/>
            <person name="Sone E.D."/>
            <person name="Koren S."/>
            <person name="Silverstein K.A.T."/>
            <person name="Beckman K.B."/>
            <person name="Gohl D.M."/>
        </authorList>
    </citation>
    <scope>NUCLEOTIDE SEQUENCE</scope>
    <source>
        <strain evidence="1">Duluth1</strain>
        <tissue evidence="1">Whole animal</tissue>
    </source>
</reference>
<dbReference type="AlphaFoldDB" id="A0A9D4MUL5"/>
<name>A0A9D4MUL5_DREPO</name>
<dbReference type="Proteomes" id="UP000828390">
    <property type="component" value="Unassembled WGS sequence"/>
</dbReference>
<dbReference type="EMBL" id="JAIWYP010000001">
    <property type="protein sequence ID" value="KAH3884182.1"/>
    <property type="molecule type" value="Genomic_DNA"/>
</dbReference>
<keyword evidence="2" id="KW-1185">Reference proteome</keyword>